<accession>W5JXB7</accession>
<organism evidence="1">
    <name type="scientific">Anopheles darlingi</name>
    <name type="common">Mosquito</name>
    <dbReference type="NCBI Taxonomy" id="43151"/>
    <lineage>
        <taxon>Eukaryota</taxon>
        <taxon>Metazoa</taxon>
        <taxon>Ecdysozoa</taxon>
        <taxon>Arthropoda</taxon>
        <taxon>Hexapoda</taxon>
        <taxon>Insecta</taxon>
        <taxon>Pterygota</taxon>
        <taxon>Neoptera</taxon>
        <taxon>Endopterygota</taxon>
        <taxon>Diptera</taxon>
        <taxon>Nematocera</taxon>
        <taxon>Culicoidea</taxon>
        <taxon>Culicidae</taxon>
        <taxon>Anophelinae</taxon>
        <taxon>Anopheles</taxon>
    </lineage>
</organism>
<dbReference type="EnsemblMetazoa" id="ADAC000105-RA">
    <property type="protein sequence ID" value="ADAC000105-PA"/>
    <property type="gene ID" value="ADAC000105"/>
</dbReference>
<protein>
    <submittedName>
        <fullName evidence="1 2">Uncharacterized protein</fullName>
    </submittedName>
</protein>
<reference evidence="1" key="2">
    <citation type="submission" date="2010-05" db="EMBL/GenBank/DDBJ databases">
        <authorList>
            <person name="Almeida L.G."/>
            <person name="Nicolas M.F."/>
            <person name="Souza R.C."/>
            <person name="Vasconcelos A.T.R."/>
        </authorList>
    </citation>
    <scope>NUCLEOTIDE SEQUENCE</scope>
</reference>
<dbReference type="VEuPathDB" id="VectorBase:ADAC000105"/>
<gene>
    <name evidence="1" type="ORF">AND_000105</name>
</gene>
<proteinExistence type="predicted"/>
<reference evidence="1" key="3">
    <citation type="journal article" date="2013" name="Nucleic Acids Res.">
        <title>The genome of Anopheles darlingi, the main neotropical malaria vector.</title>
        <authorList>
            <person name="Marinotti O."/>
            <person name="Cerqueira G.C."/>
            <person name="de Almeida L.G."/>
            <person name="Ferro M.I."/>
            <person name="Loreto E.L."/>
            <person name="Zaha A."/>
            <person name="Teixeira S.M."/>
            <person name="Wespiser A.R."/>
            <person name="Almeida E Silva A."/>
            <person name="Schlindwein A.D."/>
            <person name="Pacheco A.C."/>
            <person name="Silva A.L."/>
            <person name="Graveley B.R."/>
            <person name="Walenz B.P."/>
            <person name="Lima Bde A."/>
            <person name="Ribeiro C.A."/>
            <person name="Nunes-Silva C.G."/>
            <person name="de Carvalho C.R."/>
            <person name="Soares C.M."/>
            <person name="de Menezes C.B."/>
            <person name="Matiolli C."/>
            <person name="Caffrey D."/>
            <person name="Araujo D.A."/>
            <person name="de Oliveira D.M."/>
            <person name="Golenbock D."/>
            <person name="Grisard E.C."/>
            <person name="Fantinatti-Garboggini F."/>
            <person name="de Carvalho F.M."/>
            <person name="Barcellos F.G."/>
            <person name="Prosdocimi F."/>
            <person name="May G."/>
            <person name="Azevedo Junior G.M."/>
            <person name="Guimaraes G.M."/>
            <person name="Goldman G.H."/>
            <person name="Padilha I.Q."/>
            <person name="Batista Jda S."/>
            <person name="Ferro J.A."/>
            <person name="Ribeiro J.M."/>
            <person name="Fietto J.L."/>
            <person name="Dabbas K.M."/>
            <person name="Cerdeira L."/>
            <person name="Agnez-Lima L.F."/>
            <person name="Brocchi M."/>
            <person name="de Carvalho M.O."/>
            <person name="Teixeira Mde M."/>
            <person name="Diniz Maia Mde M."/>
            <person name="Goldman M.H."/>
            <person name="Cruz Schneider M.P."/>
            <person name="Felipe M.S."/>
            <person name="Hungria M."/>
            <person name="Nicolas M.F."/>
            <person name="Pereira M."/>
            <person name="Montes M.A."/>
            <person name="Cantao M.E."/>
            <person name="Vincentz M."/>
            <person name="Rafael M.S."/>
            <person name="Silverman N."/>
            <person name="Stoco P.H."/>
            <person name="Souza R.C."/>
            <person name="Vicentini R."/>
            <person name="Gazzinelli R.T."/>
            <person name="Neves Rde O."/>
            <person name="Silva R."/>
            <person name="Astolfi-Filho S."/>
            <person name="Maciel T.E."/>
            <person name="Urmenyi T.P."/>
            <person name="Tadei W.P."/>
            <person name="Camargo E.P."/>
            <person name="de Vasconcelos A.T."/>
        </authorList>
    </citation>
    <scope>NUCLEOTIDE SEQUENCE</scope>
</reference>
<dbReference type="AlphaFoldDB" id="W5JXB7"/>
<evidence type="ECO:0000313" key="1">
    <source>
        <dbReference type="EMBL" id="ETN68059.1"/>
    </source>
</evidence>
<keyword evidence="3" id="KW-1185">Reference proteome</keyword>
<dbReference type="EMBL" id="ADMH02000022">
    <property type="protein sequence ID" value="ETN68059.1"/>
    <property type="molecule type" value="Genomic_DNA"/>
</dbReference>
<evidence type="ECO:0000313" key="2">
    <source>
        <dbReference type="EnsemblMetazoa" id="ADAC000105-PA"/>
    </source>
</evidence>
<dbReference type="HOGENOM" id="CLU_3385111_0_0_1"/>
<sequence>MDILDFLGFRSLVKATCLPSAVLLNVSLFAQGF</sequence>
<evidence type="ECO:0000313" key="3">
    <source>
        <dbReference type="Proteomes" id="UP000000673"/>
    </source>
</evidence>
<reference evidence="2" key="4">
    <citation type="submission" date="2015-06" db="UniProtKB">
        <authorList>
            <consortium name="EnsemblMetazoa"/>
        </authorList>
    </citation>
    <scope>IDENTIFICATION</scope>
</reference>
<reference evidence="1 3" key="1">
    <citation type="journal article" date="2010" name="BMC Genomics">
        <title>Combination of measures distinguishes pre-miRNAs from other stem-loops in the genome of the newly sequenced Anopheles darlingi.</title>
        <authorList>
            <person name="Mendes N.D."/>
            <person name="Freitas A.T."/>
            <person name="Vasconcelos A.T."/>
            <person name="Sagot M.F."/>
        </authorList>
    </citation>
    <scope>NUCLEOTIDE SEQUENCE</scope>
</reference>
<dbReference type="Proteomes" id="UP000000673">
    <property type="component" value="Unassembled WGS sequence"/>
</dbReference>
<name>W5JXB7_ANODA</name>